<dbReference type="AlphaFoldDB" id="A0A6V7P2E3"/>
<dbReference type="InterPro" id="IPR001878">
    <property type="entry name" value="Znf_CCHC"/>
</dbReference>
<dbReference type="Gene3D" id="4.10.60.10">
    <property type="entry name" value="Zinc finger, CCHC-type"/>
    <property type="match status" value="1"/>
</dbReference>
<protein>
    <recommendedName>
        <fullName evidence="3">CCHC-type domain-containing protein</fullName>
    </recommendedName>
</protein>
<dbReference type="PROSITE" id="PS50158">
    <property type="entry name" value="ZF_CCHC"/>
    <property type="match status" value="1"/>
</dbReference>
<feature type="domain" description="CCHC-type" evidence="3">
    <location>
        <begin position="216"/>
        <end position="232"/>
    </location>
</feature>
<gene>
    <name evidence="4" type="ORF">CB5_LOCUS7985</name>
</gene>
<feature type="compositionally biased region" description="Low complexity" evidence="2">
    <location>
        <begin position="238"/>
        <end position="256"/>
    </location>
</feature>
<dbReference type="Pfam" id="PF00098">
    <property type="entry name" value="zf-CCHC"/>
    <property type="match status" value="1"/>
</dbReference>
<proteinExistence type="predicted"/>
<accession>A0A6V7P2E3</accession>
<evidence type="ECO:0000256" key="1">
    <source>
        <dbReference type="PROSITE-ProRule" id="PRU00047"/>
    </source>
</evidence>
<sequence>MKRLEDLLLQQAAAREAQVPTPPAPVEAVAPRGSSPALDTSQTTPAVAPPEEVIAVPPVQVPLAGAVFPVMVEGAERERLMDRLNEFRRHFICVDIWRVWARYQEGLCRSRGVTEREFSRLLHCVPFVVRDDEDKARIFERGLRPSIFWLVQSSNLQTYRDVVNRALIVESGEADLQERREGLDKEKDKRPAAEGFELRDLRWSSLPTQCSQSWGRCYLCGQEGHFQSDCPRGPVPAPSSASTPASPGPSQGTPSAHYQAGRPPVQRQPERSRQAPSERMYAAQTEEAAAAEDVVAGNLFCDALWISS</sequence>
<dbReference type="GO" id="GO:0003676">
    <property type="term" value="F:nucleic acid binding"/>
    <property type="evidence" value="ECO:0007669"/>
    <property type="project" value="InterPro"/>
</dbReference>
<feature type="region of interest" description="Disordered" evidence="2">
    <location>
        <begin position="14"/>
        <end position="46"/>
    </location>
</feature>
<keyword evidence="1" id="KW-0862">Zinc</keyword>
<keyword evidence="1" id="KW-0863">Zinc-finger</keyword>
<keyword evidence="1" id="KW-0479">Metal-binding</keyword>
<evidence type="ECO:0000313" key="4">
    <source>
        <dbReference type="EMBL" id="CAD1824774.1"/>
    </source>
</evidence>
<dbReference type="SMART" id="SM00343">
    <property type="entry name" value="ZnF_C2HC"/>
    <property type="match status" value="1"/>
</dbReference>
<dbReference type="SUPFAM" id="SSF57756">
    <property type="entry name" value="Retrovirus zinc finger-like domains"/>
    <property type="match status" value="1"/>
</dbReference>
<feature type="region of interest" description="Disordered" evidence="2">
    <location>
        <begin position="230"/>
        <end position="285"/>
    </location>
</feature>
<name>A0A6V7P2E3_ANACO</name>
<reference evidence="4" key="1">
    <citation type="submission" date="2020-07" db="EMBL/GenBank/DDBJ databases">
        <authorList>
            <person name="Lin J."/>
        </authorList>
    </citation>
    <scope>NUCLEOTIDE SEQUENCE</scope>
</reference>
<dbReference type="GO" id="GO:0008270">
    <property type="term" value="F:zinc ion binding"/>
    <property type="evidence" value="ECO:0007669"/>
    <property type="project" value="UniProtKB-KW"/>
</dbReference>
<organism evidence="4">
    <name type="scientific">Ananas comosus var. bracteatus</name>
    <name type="common">red pineapple</name>
    <dbReference type="NCBI Taxonomy" id="296719"/>
    <lineage>
        <taxon>Eukaryota</taxon>
        <taxon>Viridiplantae</taxon>
        <taxon>Streptophyta</taxon>
        <taxon>Embryophyta</taxon>
        <taxon>Tracheophyta</taxon>
        <taxon>Spermatophyta</taxon>
        <taxon>Magnoliopsida</taxon>
        <taxon>Liliopsida</taxon>
        <taxon>Poales</taxon>
        <taxon>Bromeliaceae</taxon>
        <taxon>Bromelioideae</taxon>
        <taxon>Ananas</taxon>
    </lineage>
</organism>
<dbReference type="EMBL" id="LR862144">
    <property type="protein sequence ID" value="CAD1824774.1"/>
    <property type="molecule type" value="Genomic_DNA"/>
</dbReference>
<dbReference type="InterPro" id="IPR036875">
    <property type="entry name" value="Znf_CCHC_sf"/>
</dbReference>
<evidence type="ECO:0000256" key="2">
    <source>
        <dbReference type="SAM" id="MobiDB-lite"/>
    </source>
</evidence>
<evidence type="ECO:0000259" key="3">
    <source>
        <dbReference type="PROSITE" id="PS50158"/>
    </source>
</evidence>